<evidence type="ECO:0008006" key="7">
    <source>
        <dbReference type="Google" id="ProtNLM"/>
    </source>
</evidence>
<evidence type="ECO:0000256" key="2">
    <source>
        <dbReference type="ARBA" id="ARBA00022801"/>
    </source>
</evidence>
<dbReference type="SUPFAM" id="SSF51445">
    <property type="entry name" value="(Trans)glycosidases"/>
    <property type="match status" value="1"/>
</dbReference>
<dbReference type="PRINTS" id="PR00131">
    <property type="entry name" value="GLHYDRLASE1"/>
</dbReference>
<dbReference type="PROSITE" id="PS00653">
    <property type="entry name" value="GLYCOSYL_HYDROL_F1_2"/>
    <property type="match status" value="1"/>
</dbReference>
<feature type="chain" id="PRO_5043482750" description="Beta-glucosidase 11" evidence="4">
    <location>
        <begin position="23"/>
        <end position="575"/>
    </location>
</feature>
<dbReference type="AlphaFoldDB" id="A0AAV0I886"/>
<feature type="signal peptide" evidence="4">
    <location>
        <begin position="1"/>
        <end position="22"/>
    </location>
</feature>
<evidence type="ECO:0000313" key="6">
    <source>
        <dbReference type="Proteomes" id="UP001154282"/>
    </source>
</evidence>
<dbReference type="InterPro" id="IPR017853">
    <property type="entry name" value="GH"/>
</dbReference>
<comment type="caution">
    <text evidence="5">The sequence shown here is derived from an EMBL/GenBank/DDBJ whole genome shotgun (WGS) entry which is preliminary data.</text>
</comment>
<keyword evidence="2" id="KW-0378">Hydrolase</keyword>
<name>A0AAV0I886_9ROSI</name>
<dbReference type="GO" id="GO:0005975">
    <property type="term" value="P:carbohydrate metabolic process"/>
    <property type="evidence" value="ECO:0007669"/>
    <property type="project" value="InterPro"/>
</dbReference>
<dbReference type="InterPro" id="IPR001360">
    <property type="entry name" value="Glyco_hydro_1"/>
</dbReference>
<evidence type="ECO:0000256" key="4">
    <source>
        <dbReference type="SAM" id="SignalP"/>
    </source>
</evidence>
<evidence type="ECO:0000256" key="3">
    <source>
        <dbReference type="RuleBase" id="RU003690"/>
    </source>
</evidence>
<accession>A0AAV0I886</accession>
<sequence length="575" mass="63793">MASGGWVWLLCLMAFLLSRAAAEGVSLTAEEEYSRGDFPEGFVFGAGTSAYQVEGAADQDGRSASVWDTFVQEGYAGGATGDVAVDQYHKYKDDVLLMAGIGLDSYRFSISWSRLIPGKAGEELSIPKASSTTTTSSMNSLATVGNHFFRIQPQVSLYNYDHPQVLEDEYGGWLSRRMVGDFRDYAEVCFREFGDRVGHWTTVNEPNIFASGSYGQGLGPPHRCSPPFGVTTCAQGNSTTEPYLVLHNILLAHGSTVELYRENYQRKQGGLIGLTLFAFGVVPYTNSAADVAAAKRAKDFFIGWAVNPLVFGDYPEVMKRNVGSRLPSFTSGESKLVKGAFDFLGVIHYMEMPMKDNPESLDSELRDFYADVGAQMMVSLDSYTHGVSPSITYNFLLVNFPVKPGALREVLEDFRTLYGNPPLYVHENGKPKQSPSYLFSPRTGFANRFDAGQVERRNGSLKDTGRVEYLHRYIGAVLDAIRDGCNVRGYFVWSLMDVLELLGGFQTGYGLYYVDLDDPDLTRYPKLSAHWFSRFLNGASVGPDYSNVIVEFELAVADLSHLITHVRRRRQHSSH</sequence>
<dbReference type="PANTHER" id="PTHR10353:SF29">
    <property type="entry name" value="BETA-GLUCOSIDASE 11"/>
    <property type="match status" value="1"/>
</dbReference>
<dbReference type="Pfam" id="PF00232">
    <property type="entry name" value="Glyco_hydro_1"/>
    <property type="match status" value="1"/>
</dbReference>
<gene>
    <name evidence="5" type="ORF">LITE_LOCUS7827</name>
</gene>
<reference evidence="5" key="1">
    <citation type="submission" date="2022-08" db="EMBL/GenBank/DDBJ databases">
        <authorList>
            <person name="Gutierrez-Valencia J."/>
        </authorList>
    </citation>
    <scope>NUCLEOTIDE SEQUENCE</scope>
</reference>
<keyword evidence="6" id="KW-1185">Reference proteome</keyword>
<evidence type="ECO:0000256" key="1">
    <source>
        <dbReference type="ARBA" id="ARBA00010838"/>
    </source>
</evidence>
<dbReference type="InterPro" id="IPR033132">
    <property type="entry name" value="GH_1_N_CS"/>
</dbReference>
<protein>
    <recommendedName>
        <fullName evidence="7">Beta-glucosidase 11</fullName>
    </recommendedName>
</protein>
<keyword evidence="4" id="KW-0732">Signal</keyword>
<dbReference type="EMBL" id="CAMGYJ010000003">
    <property type="protein sequence ID" value="CAI0393157.1"/>
    <property type="molecule type" value="Genomic_DNA"/>
</dbReference>
<organism evidence="5 6">
    <name type="scientific">Linum tenue</name>
    <dbReference type="NCBI Taxonomy" id="586396"/>
    <lineage>
        <taxon>Eukaryota</taxon>
        <taxon>Viridiplantae</taxon>
        <taxon>Streptophyta</taxon>
        <taxon>Embryophyta</taxon>
        <taxon>Tracheophyta</taxon>
        <taxon>Spermatophyta</taxon>
        <taxon>Magnoliopsida</taxon>
        <taxon>eudicotyledons</taxon>
        <taxon>Gunneridae</taxon>
        <taxon>Pentapetalae</taxon>
        <taxon>rosids</taxon>
        <taxon>fabids</taxon>
        <taxon>Malpighiales</taxon>
        <taxon>Linaceae</taxon>
        <taxon>Linum</taxon>
    </lineage>
</organism>
<dbReference type="GO" id="GO:0008422">
    <property type="term" value="F:beta-glucosidase activity"/>
    <property type="evidence" value="ECO:0007669"/>
    <property type="project" value="TreeGrafter"/>
</dbReference>
<dbReference type="PANTHER" id="PTHR10353">
    <property type="entry name" value="GLYCOSYL HYDROLASE"/>
    <property type="match status" value="1"/>
</dbReference>
<dbReference type="Gene3D" id="3.20.20.80">
    <property type="entry name" value="Glycosidases"/>
    <property type="match status" value="1"/>
</dbReference>
<proteinExistence type="inferred from homology"/>
<dbReference type="Proteomes" id="UP001154282">
    <property type="component" value="Unassembled WGS sequence"/>
</dbReference>
<evidence type="ECO:0000313" key="5">
    <source>
        <dbReference type="EMBL" id="CAI0393157.1"/>
    </source>
</evidence>
<comment type="similarity">
    <text evidence="1 3">Belongs to the glycosyl hydrolase 1 family.</text>
</comment>
<dbReference type="FunFam" id="3.20.20.80:FF:000041">
    <property type="entry name" value="Beta-glucosidase 7"/>
    <property type="match status" value="1"/>
</dbReference>